<reference evidence="1" key="1">
    <citation type="submission" date="2022-11" db="EMBL/GenBank/DDBJ databases">
        <title>Genome Sequence of Boeremia exigua.</title>
        <authorList>
            <person name="Buettner E."/>
        </authorList>
    </citation>
    <scope>NUCLEOTIDE SEQUENCE</scope>
    <source>
        <strain evidence="1">CU02</strain>
    </source>
</reference>
<name>A0ACC2IRN0_9PLEO</name>
<sequence length="71" mass="7590">MAAGFQQSGLRESREAVNIRCLSCAARLDIRPSDRIPIESPPGVGGKGLVGRFDVWSHQQPVVTGAGKDWG</sequence>
<keyword evidence="2" id="KW-1185">Reference proteome</keyword>
<accession>A0ACC2IRN0</accession>
<dbReference type="EMBL" id="JAPHNI010000038">
    <property type="protein sequence ID" value="KAJ8117876.1"/>
    <property type="molecule type" value="Genomic_DNA"/>
</dbReference>
<organism evidence="1 2">
    <name type="scientific">Boeremia exigua</name>
    <dbReference type="NCBI Taxonomy" id="749465"/>
    <lineage>
        <taxon>Eukaryota</taxon>
        <taxon>Fungi</taxon>
        <taxon>Dikarya</taxon>
        <taxon>Ascomycota</taxon>
        <taxon>Pezizomycotina</taxon>
        <taxon>Dothideomycetes</taxon>
        <taxon>Pleosporomycetidae</taxon>
        <taxon>Pleosporales</taxon>
        <taxon>Pleosporineae</taxon>
        <taxon>Didymellaceae</taxon>
        <taxon>Boeremia</taxon>
    </lineage>
</organism>
<gene>
    <name evidence="1" type="ORF">OPT61_g1028</name>
</gene>
<evidence type="ECO:0000313" key="2">
    <source>
        <dbReference type="Proteomes" id="UP001153331"/>
    </source>
</evidence>
<protein>
    <submittedName>
        <fullName evidence="1">Uncharacterized protein</fullName>
    </submittedName>
</protein>
<dbReference type="Proteomes" id="UP001153331">
    <property type="component" value="Unassembled WGS sequence"/>
</dbReference>
<evidence type="ECO:0000313" key="1">
    <source>
        <dbReference type="EMBL" id="KAJ8117876.1"/>
    </source>
</evidence>
<proteinExistence type="predicted"/>
<comment type="caution">
    <text evidence="1">The sequence shown here is derived from an EMBL/GenBank/DDBJ whole genome shotgun (WGS) entry which is preliminary data.</text>
</comment>